<feature type="transmembrane region" description="Helical" evidence="2">
    <location>
        <begin position="132"/>
        <end position="152"/>
    </location>
</feature>
<dbReference type="RefSeq" id="WP_302036643.1">
    <property type="nucleotide sequence ID" value="NZ_JAUKPO010000002.1"/>
</dbReference>
<keyword evidence="2" id="KW-0472">Membrane</keyword>
<feature type="transmembrane region" description="Helical" evidence="2">
    <location>
        <begin position="50"/>
        <end position="68"/>
    </location>
</feature>
<feature type="transmembrane region" description="Helical" evidence="2">
    <location>
        <begin position="26"/>
        <end position="44"/>
    </location>
</feature>
<dbReference type="Proteomes" id="UP001168528">
    <property type="component" value="Unassembled WGS sequence"/>
</dbReference>
<keyword evidence="2" id="KW-1133">Transmembrane helix</keyword>
<evidence type="ECO:0000256" key="2">
    <source>
        <dbReference type="SAM" id="Phobius"/>
    </source>
</evidence>
<comment type="caution">
    <text evidence="3">The sequence shown here is derived from an EMBL/GenBank/DDBJ whole genome shotgun (WGS) entry which is preliminary data.</text>
</comment>
<keyword evidence="2" id="KW-0812">Transmembrane</keyword>
<evidence type="ECO:0000313" key="4">
    <source>
        <dbReference type="Proteomes" id="UP001168528"/>
    </source>
</evidence>
<protein>
    <recommendedName>
        <fullName evidence="5">DUF4175 domain-containing protein</fullName>
    </recommendedName>
</protein>
<evidence type="ECO:0000313" key="3">
    <source>
        <dbReference type="EMBL" id="MDO1445845.1"/>
    </source>
</evidence>
<evidence type="ECO:0000256" key="1">
    <source>
        <dbReference type="SAM" id="MobiDB-lite"/>
    </source>
</evidence>
<feature type="compositionally biased region" description="Acidic residues" evidence="1">
    <location>
        <begin position="493"/>
        <end position="503"/>
    </location>
</feature>
<accession>A0ABT8R185</accession>
<dbReference type="EMBL" id="JAUKPO010000002">
    <property type="protein sequence ID" value="MDO1445845.1"/>
    <property type="molecule type" value="Genomic_DNA"/>
</dbReference>
<evidence type="ECO:0008006" key="5">
    <source>
        <dbReference type="Google" id="ProtNLM"/>
    </source>
</evidence>
<organism evidence="3 4">
    <name type="scientific">Rhodocytophaga aerolata</name>
    <dbReference type="NCBI Taxonomy" id="455078"/>
    <lineage>
        <taxon>Bacteria</taxon>
        <taxon>Pseudomonadati</taxon>
        <taxon>Bacteroidota</taxon>
        <taxon>Cytophagia</taxon>
        <taxon>Cytophagales</taxon>
        <taxon>Rhodocytophagaceae</taxon>
        <taxon>Rhodocytophaga</taxon>
    </lineage>
</organism>
<feature type="region of interest" description="Disordered" evidence="1">
    <location>
        <begin position="474"/>
        <end position="503"/>
    </location>
</feature>
<sequence>MAEKTGIEEQALSIWQNLNRQYQAGYLIKMVLSIAILWLIFAIMSKVFAVPYRYLLPIFGIVAGIVWWQGRKFWQLPANGLTNYLNHHYPWLEFSTALIPLATEHPLQQLQRQRILHKLVERKKEVKAWPDLKVILLTFVGVWALYAVTQFVKFNSHSSQPAQSIARTALPVLPETVGTTLPKITGIQIEVKPPAYTRQASFFARELSLEAPEGSAIFWKCQLSASASRLQVLWNGKDTTTVQPSADGLYQWQTTSKTSLFYQIRYGVDDQWYTSPVYTLVAKDDQPPQITVQAPEPYTFVLYGQQPQVQVSVQLSDDYGLQGAHIVATVSRGSGESVKFREEKLSFGKPIAGNKEARLQKLLAFATLKMEPGDELYFYAEAWDGAIPPQKTRTDTYFVQWEDTTSQKLSVMAGISLDNMPAYFRSQRQIIIDTEKLLKEQKGLSKEVFKERSKNLGIDQKVLRLRYGQFLGEEFETGGGPSQEDIHTHEEGEEHEQEEAEQPLEDLHHHKEQTAPTVFGDAGDMLNEYSHRHDAEEAATLFDDALKAQLKAALAQMWEAELRLRTLRPKEALLYEYKALELIKAIQQKSRVYVERVGFDPPPLKPAEKRLTGELNEITSPKRVLETKDQPVTYPAMREAISLLEKLKHQGNNKLTSGEVRALEKAGAELGNLILEQPGIPVRLVNTLREIVAGQKLPSSQIAELQKRLVQVLPKEPVKPGAEQTHTEPELDIFVQELSKK</sequence>
<proteinExistence type="predicted"/>
<gene>
    <name evidence="3" type="ORF">Q0590_06260</name>
</gene>
<name>A0ABT8R185_9BACT</name>
<reference evidence="3" key="1">
    <citation type="submission" date="2023-07" db="EMBL/GenBank/DDBJ databases">
        <title>The genome sequence of Rhodocytophaga aerolata KACC 12507.</title>
        <authorList>
            <person name="Zhang X."/>
        </authorList>
    </citation>
    <scope>NUCLEOTIDE SEQUENCE</scope>
    <source>
        <strain evidence="3">KACC 12507</strain>
    </source>
</reference>
<keyword evidence="4" id="KW-1185">Reference proteome</keyword>